<proteinExistence type="predicted"/>
<dbReference type="InterPro" id="IPR036249">
    <property type="entry name" value="Thioredoxin-like_sf"/>
</dbReference>
<evidence type="ECO:0000313" key="3">
    <source>
        <dbReference type="EMBL" id="SFV58157.1"/>
    </source>
</evidence>
<dbReference type="PANTHER" id="PTHR42852">
    <property type="entry name" value="THIOL:DISULFIDE INTERCHANGE PROTEIN DSBE"/>
    <property type="match status" value="1"/>
</dbReference>
<keyword evidence="1" id="KW-0812">Transmembrane</keyword>
<dbReference type="InterPro" id="IPR050553">
    <property type="entry name" value="Thioredoxin_ResA/DsbE_sf"/>
</dbReference>
<name>A0A1W1BXF6_9ZZZZ</name>
<dbReference type="AlphaFoldDB" id="A0A1W1BXF6"/>
<dbReference type="EMBL" id="FPHB01000042">
    <property type="protein sequence ID" value="SFV58157.1"/>
    <property type="molecule type" value="Genomic_DNA"/>
</dbReference>
<keyword evidence="1" id="KW-0472">Membrane</keyword>
<dbReference type="Gene3D" id="3.40.30.10">
    <property type="entry name" value="Glutaredoxin"/>
    <property type="match status" value="1"/>
</dbReference>
<dbReference type="PANTHER" id="PTHR42852:SF17">
    <property type="entry name" value="THIOREDOXIN-LIKE PROTEIN HI_1115"/>
    <property type="match status" value="1"/>
</dbReference>
<accession>A0A1W1BXF6</accession>
<reference evidence="3" key="1">
    <citation type="submission" date="2016-10" db="EMBL/GenBank/DDBJ databases">
        <authorList>
            <person name="de Groot N.N."/>
        </authorList>
    </citation>
    <scope>NUCLEOTIDE SEQUENCE</scope>
</reference>
<dbReference type="Pfam" id="PF00578">
    <property type="entry name" value="AhpC-TSA"/>
    <property type="match status" value="1"/>
</dbReference>
<organism evidence="3">
    <name type="scientific">hydrothermal vent metagenome</name>
    <dbReference type="NCBI Taxonomy" id="652676"/>
    <lineage>
        <taxon>unclassified sequences</taxon>
        <taxon>metagenomes</taxon>
        <taxon>ecological metagenomes</taxon>
    </lineage>
</organism>
<dbReference type="InterPro" id="IPR000866">
    <property type="entry name" value="AhpC/TSA"/>
</dbReference>
<sequence length="149" mass="17116">MKPKIKKYIKEVLLFAMIFLLVSSIVSLYRTSNMNIRDDICKDGVQIIYFWGTWCPVCKITSPNIERISKSFDLLSIAVRSGDRRDVQAYMKKRALSFSLVNDKEGAIAKRNGINVFPTTIFCKDKKVEMVEVGYISTFGLWVRALLFT</sequence>
<dbReference type="GO" id="GO:0016209">
    <property type="term" value="F:antioxidant activity"/>
    <property type="evidence" value="ECO:0007669"/>
    <property type="project" value="InterPro"/>
</dbReference>
<evidence type="ECO:0000259" key="2">
    <source>
        <dbReference type="Pfam" id="PF00578"/>
    </source>
</evidence>
<gene>
    <name evidence="3" type="ORF">MNB_SM-7-1306</name>
</gene>
<dbReference type="SUPFAM" id="SSF52833">
    <property type="entry name" value="Thioredoxin-like"/>
    <property type="match status" value="1"/>
</dbReference>
<dbReference type="GO" id="GO:0016491">
    <property type="term" value="F:oxidoreductase activity"/>
    <property type="evidence" value="ECO:0007669"/>
    <property type="project" value="InterPro"/>
</dbReference>
<feature type="domain" description="Alkyl hydroperoxide reductase subunit C/ Thiol specific antioxidant" evidence="2">
    <location>
        <begin position="39"/>
        <end position="125"/>
    </location>
</feature>
<feature type="transmembrane region" description="Helical" evidence="1">
    <location>
        <begin position="12"/>
        <end position="29"/>
    </location>
</feature>
<keyword evidence="1" id="KW-1133">Transmembrane helix</keyword>
<protein>
    <submittedName>
        <fullName evidence="3">Thioredoxin, putative</fullName>
    </submittedName>
</protein>
<evidence type="ECO:0000256" key="1">
    <source>
        <dbReference type="SAM" id="Phobius"/>
    </source>
</evidence>